<evidence type="ECO:0000256" key="1">
    <source>
        <dbReference type="ARBA" id="ARBA00023015"/>
    </source>
</evidence>
<dbReference type="PROSITE" id="PS51077">
    <property type="entry name" value="HTH_ICLR"/>
    <property type="match status" value="1"/>
</dbReference>
<evidence type="ECO:0000259" key="4">
    <source>
        <dbReference type="PROSITE" id="PS51077"/>
    </source>
</evidence>
<dbReference type="RefSeq" id="WP_106348591.1">
    <property type="nucleotide sequence ID" value="NZ_PVUE01000005.1"/>
</dbReference>
<evidence type="ECO:0000313" key="7">
    <source>
        <dbReference type="Proteomes" id="UP000237752"/>
    </source>
</evidence>
<dbReference type="InterPro" id="IPR005471">
    <property type="entry name" value="Tscrpt_reg_IclR_N"/>
</dbReference>
<evidence type="ECO:0000313" key="6">
    <source>
        <dbReference type="EMBL" id="PRZ42568.1"/>
    </source>
</evidence>
<dbReference type="GO" id="GO:0003677">
    <property type="term" value="F:DNA binding"/>
    <property type="evidence" value="ECO:0007669"/>
    <property type="project" value="UniProtKB-KW"/>
</dbReference>
<dbReference type="AlphaFoldDB" id="A0A2T1A2K6"/>
<dbReference type="SUPFAM" id="SSF55781">
    <property type="entry name" value="GAF domain-like"/>
    <property type="match status" value="1"/>
</dbReference>
<dbReference type="GO" id="GO:0003700">
    <property type="term" value="F:DNA-binding transcription factor activity"/>
    <property type="evidence" value="ECO:0007669"/>
    <property type="project" value="TreeGrafter"/>
</dbReference>
<evidence type="ECO:0000256" key="3">
    <source>
        <dbReference type="ARBA" id="ARBA00023163"/>
    </source>
</evidence>
<feature type="domain" description="HTH iclR-type" evidence="4">
    <location>
        <begin position="12"/>
        <end position="72"/>
    </location>
</feature>
<dbReference type="OrthoDB" id="4103401at2"/>
<dbReference type="InterPro" id="IPR029016">
    <property type="entry name" value="GAF-like_dom_sf"/>
</dbReference>
<dbReference type="InterPro" id="IPR014757">
    <property type="entry name" value="Tscrpt_reg_IclR_C"/>
</dbReference>
<dbReference type="Pfam" id="PF09339">
    <property type="entry name" value="HTH_IclR"/>
    <property type="match status" value="1"/>
</dbReference>
<dbReference type="Gene3D" id="1.10.10.10">
    <property type="entry name" value="Winged helix-like DNA-binding domain superfamily/Winged helix DNA-binding domain"/>
    <property type="match status" value="1"/>
</dbReference>
<gene>
    <name evidence="6" type="ORF">CLV47_105190</name>
</gene>
<dbReference type="SUPFAM" id="SSF46785">
    <property type="entry name" value="Winged helix' DNA-binding domain"/>
    <property type="match status" value="1"/>
</dbReference>
<reference evidence="6 7" key="1">
    <citation type="submission" date="2018-03" db="EMBL/GenBank/DDBJ databases">
        <title>Genomic Encyclopedia of Archaeal and Bacterial Type Strains, Phase II (KMG-II): from individual species to whole genera.</title>
        <authorList>
            <person name="Goeker M."/>
        </authorList>
    </citation>
    <scope>NUCLEOTIDE SEQUENCE [LARGE SCALE GENOMIC DNA]</scope>
    <source>
        <strain evidence="6 7">DSM 100065</strain>
    </source>
</reference>
<organism evidence="6 7">
    <name type="scientific">Antricoccus suffuscus</name>
    <dbReference type="NCBI Taxonomy" id="1629062"/>
    <lineage>
        <taxon>Bacteria</taxon>
        <taxon>Bacillati</taxon>
        <taxon>Actinomycetota</taxon>
        <taxon>Actinomycetes</taxon>
        <taxon>Geodermatophilales</taxon>
        <taxon>Antricoccaceae</taxon>
        <taxon>Antricoccus</taxon>
    </lineage>
</organism>
<feature type="domain" description="IclR-ED" evidence="5">
    <location>
        <begin position="73"/>
        <end position="257"/>
    </location>
</feature>
<sequence>MTEEADSRRHYVQSLARGLTVLGCFDADHQQRTLSSVAAATGLTRASARRFLLTLVDLGYVARDGDQFSLRPAVLNIGRAYLSMLTLPELAEPHMRALSTEIGEAVSLCILDEGDAVVVAQSRPGRSGLVSTSIGSRLHANSSAAGRCLLAGLSEDDLIGWLRNAEIPKLTKHTNVNKSEILDAIRAVRRAGYSVVDEEFRMGISAIAMPIYQASDTPTAAITLSARSRRVSAEALVQKMLPKLQLTAHAIESDLARRSYERQHPDPVGNRYQPN</sequence>
<name>A0A2T1A2K6_9ACTN</name>
<dbReference type="PANTHER" id="PTHR30136">
    <property type="entry name" value="HELIX-TURN-HELIX TRANSCRIPTIONAL REGULATOR, ICLR FAMILY"/>
    <property type="match status" value="1"/>
</dbReference>
<dbReference type="InterPro" id="IPR036390">
    <property type="entry name" value="WH_DNA-bd_sf"/>
</dbReference>
<keyword evidence="1" id="KW-0805">Transcription regulation</keyword>
<comment type="caution">
    <text evidence="6">The sequence shown here is derived from an EMBL/GenBank/DDBJ whole genome shotgun (WGS) entry which is preliminary data.</text>
</comment>
<dbReference type="InterPro" id="IPR050707">
    <property type="entry name" value="HTH_MetabolicPath_Reg"/>
</dbReference>
<evidence type="ECO:0000259" key="5">
    <source>
        <dbReference type="PROSITE" id="PS51078"/>
    </source>
</evidence>
<keyword evidence="3" id="KW-0804">Transcription</keyword>
<keyword evidence="2" id="KW-0238">DNA-binding</keyword>
<dbReference type="SMART" id="SM00346">
    <property type="entry name" value="HTH_ICLR"/>
    <property type="match status" value="1"/>
</dbReference>
<evidence type="ECO:0000256" key="2">
    <source>
        <dbReference type="ARBA" id="ARBA00023125"/>
    </source>
</evidence>
<dbReference type="Gene3D" id="3.30.450.40">
    <property type="match status" value="1"/>
</dbReference>
<dbReference type="Proteomes" id="UP000237752">
    <property type="component" value="Unassembled WGS sequence"/>
</dbReference>
<dbReference type="EMBL" id="PVUE01000005">
    <property type="protein sequence ID" value="PRZ42568.1"/>
    <property type="molecule type" value="Genomic_DNA"/>
</dbReference>
<dbReference type="PANTHER" id="PTHR30136:SF34">
    <property type="entry name" value="TRANSCRIPTIONAL REGULATOR"/>
    <property type="match status" value="1"/>
</dbReference>
<dbReference type="GO" id="GO:0045892">
    <property type="term" value="P:negative regulation of DNA-templated transcription"/>
    <property type="evidence" value="ECO:0007669"/>
    <property type="project" value="TreeGrafter"/>
</dbReference>
<dbReference type="InterPro" id="IPR036388">
    <property type="entry name" value="WH-like_DNA-bd_sf"/>
</dbReference>
<proteinExistence type="predicted"/>
<protein>
    <submittedName>
        <fullName evidence="6">IclR family transcriptional regulator</fullName>
    </submittedName>
</protein>
<dbReference type="PROSITE" id="PS51078">
    <property type="entry name" value="ICLR_ED"/>
    <property type="match status" value="1"/>
</dbReference>
<accession>A0A2T1A2K6</accession>
<dbReference type="Pfam" id="PF01614">
    <property type="entry name" value="IclR_C"/>
    <property type="match status" value="1"/>
</dbReference>
<keyword evidence="7" id="KW-1185">Reference proteome</keyword>